<dbReference type="Proteomes" id="UP001529369">
    <property type="component" value="Unassembled WGS sequence"/>
</dbReference>
<protein>
    <recommendedName>
        <fullName evidence="3">Tetratricopeptide repeat protein</fullName>
    </recommendedName>
</protein>
<dbReference type="InterPro" id="IPR011990">
    <property type="entry name" value="TPR-like_helical_dom_sf"/>
</dbReference>
<accession>A0ABT8A6T5</accession>
<evidence type="ECO:0008006" key="3">
    <source>
        <dbReference type="Google" id="ProtNLM"/>
    </source>
</evidence>
<keyword evidence="2" id="KW-1185">Reference proteome</keyword>
<evidence type="ECO:0000313" key="2">
    <source>
        <dbReference type="Proteomes" id="UP001529369"/>
    </source>
</evidence>
<organism evidence="1 2">
    <name type="scientific">Paeniroseomonas aquatica</name>
    <dbReference type="NCBI Taxonomy" id="373043"/>
    <lineage>
        <taxon>Bacteria</taxon>
        <taxon>Pseudomonadati</taxon>
        <taxon>Pseudomonadota</taxon>
        <taxon>Alphaproteobacteria</taxon>
        <taxon>Acetobacterales</taxon>
        <taxon>Acetobacteraceae</taxon>
        <taxon>Paeniroseomonas</taxon>
    </lineage>
</organism>
<proteinExistence type="predicted"/>
<feature type="non-terminal residue" evidence="1">
    <location>
        <position position="1"/>
    </location>
</feature>
<sequence>EAPAPARLAARRARIEVLPLAAPGPLPEEDLSVGLAEEITAALACLRWMFVVDSSSLAAAAAREGAAAAARTLGLDFLLTGTVRRGGPAPGTGPEGARVRISLRLTDLRPPAGVVWTQRFEREAGDLLDLQDEVAAAVVARIDPDILLIEAGRAQVRAGAATGASAYELLLRAIPAIHRLDQAGFLAAGDWLRQATALEPDYAPALAWHAYWHVFLLGQGWAAGQEQEAMAAAERLASRAIALDPLDAQALTILGHVHAFVHHRVEEAAALHRRALALNPNLAMAWVFLGMAESYLGEHAAALRRLDRYRALAPCHPHAFFFDAARAVPLLLLGRHAEAAAVCRAAIALQPGFSFPQKVLLAALGHLGDREAAAAVRARLLAIEPGFTLEQALQRTPLRLAGDRALYRQGLRLGGLG</sequence>
<evidence type="ECO:0000313" key="1">
    <source>
        <dbReference type="EMBL" id="MDN3565509.1"/>
    </source>
</evidence>
<gene>
    <name evidence="1" type="ORF">QWZ14_14170</name>
</gene>
<reference evidence="2" key="1">
    <citation type="journal article" date="2019" name="Int. J. Syst. Evol. Microbiol.">
        <title>The Global Catalogue of Microorganisms (GCM) 10K type strain sequencing project: providing services to taxonomists for standard genome sequencing and annotation.</title>
        <authorList>
            <consortium name="The Broad Institute Genomics Platform"/>
            <consortium name="The Broad Institute Genome Sequencing Center for Infectious Disease"/>
            <person name="Wu L."/>
            <person name="Ma J."/>
        </authorList>
    </citation>
    <scope>NUCLEOTIDE SEQUENCE [LARGE SCALE GENOMIC DNA]</scope>
    <source>
        <strain evidence="2">CECT 7131</strain>
    </source>
</reference>
<name>A0ABT8A6T5_9PROT</name>
<dbReference type="Gene3D" id="1.25.40.10">
    <property type="entry name" value="Tetratricopeptide repeat domain"/>
    <property type="match status" value="2"/>
</dbReference>
<dbReference type="EMBL" id="JAUFPN010000147">
    <property type="protein sequence ID" value="MDN3565509.1"/>
    <property type="molecule type" value="Genomic_DNA"/>
</dbReference>
<comment type="caution">
    <text evidence="1">The sequence shown here is derived from an EMBL/GenBank/DDBJ whole genome shotgun (WGS) entry which is preliminary data.</text>
</comment>
<dbReference type="SUPFAM" id="SSF48452">
    <property type="entry name" value="TPR-like"/>
    <property type="match status" value="1"/>
</dbReference>